<sequence>MGRRTLQELVQDAGINPVQTRQPCLPAPTQPAIIASEEDHSHARNLLVEQRRNDPGYKEPGKQLKRIFRSSKTNEKLQDVGQWEFTQHELDQALSAVIDKQTASVGLVQAFISLGAKVNFVEPADPKNKIGKQPTVSNISARRRSTVLQRAATLRKADSVSLLASSGADQTTLDEALRAALAANDHSCVQELLRHGANVNVIPQALADAVRSNDQNLVRLLLRAPKALRPEVISSCLPAAVQAKSENVLSLLTSYGADPNFNEASALKMAISAREYRLAIILVAGPIRMMPASLQYALDPALRAPTVQEIHQFIQLLLTCGLPSNTSGLPGLLISACKRNDTPLAHLLLEHGVPTSVNEAECLRCAISNANWPLVDAILRTPVSSSQASAALAALPDSIPKHERSRIVGALLQKGANGPPLGRWLVKAVEEADAELTDLLLHAGAPLASDNNRALQLAVMRKDSASLQRLLGAKPSPESLSALFPLLRQGHSPKERLETTRLLLEHGARGKQVDVALLKAVEDVSNTRDLRLITELVRSGADVNHDSGKCIHLAASQGDVPILQLLYKAKPSLATTSSALPKAFNANRRRRAETSKVLDILLANGVEEKSGSETVCIAVQGGPENLDIITRLIGADKRLLGPAFDGAIQLDDARAKASVLRHLLGMGISQVVLDEALISESERAVGARGDASTLELLLEKGASVDYKQGMALCTVVASGSSGLTKLLLDSKNKVSPQTVSVAFDRLIDGFGNFRTSMDLGGIVDIVQSLLVQGVSKDSIDSALPKTITMRKHHAGFVDIIKLLLDYGADPNHDESASFLMAAKSEDLGLFTSLLAYTPDFATLIPLLASSNLREDVLAGTLQACFENGCTSDHLEVSPSKQKATRAPLCSIIEDFPRSERLVKVLLDHGFNPDVTTEGTVDPSVGAETVTALVFALALPQKKVASSVILALIHAGASPSRASSVSEVSPISLAAREGRGDIVEELLNRGADASARDKWNRSALFYASSTSVLPTVQLLAASALRDDGSLQEAARCLQLEAATALVKQGHKPNFPSRLHRGRTALGELCLNAEISSGGQRSRARQLIRLFLDHGANPYFKARNERSALVLALDNVHDSLEVTEALLETEVCEDINNEKHMFCDEKGLWYSPIKYVELVPSHSRTQHRQALLELLQDKGCEPKYYSEHAEQPSGAVGMPAAIQKLADRQKEHELSMKLANESNEHARMLAETNHRDMLRREREQQEFQQAAAVQSQSHWQTLEQQKHDFEMERVRQAERMKRSEKVAWHNLMVEQERNTAAERLAIEDRKASAQFAHEQRLIKERQSETEHRANVERRALKEKEDLYERNMKRQKEITQRLDESAQLHARLRQERPAIDGPQQWGTVD</sequence>
<proteinExistence type="predicted"/>
<dbReference type="PANTHER" id="PTHR24198">
    <property type="entry name" value="ANKYRIN REPEAT AND PROTEIN KINASE DOMAIN-CONTAINING PROTEIN"/>
    <property type="match status" value="1"/>
</dbReference>
<keyword evidence="2 3" id="KW-0040">ANK repeat</keyword>
<dbReference type="InterPro" id="IPR036770">
    <property type="entry name" value="Ankyrin_rpt-contain_sf"/>
</dbReference>
<keyword evidence="6" id="KW-1185">Reference proteome</keyword>
<reference evidence="5" key="1">
    <citation type="journal article" date="2020" name="Stud. Mycol.">
        <title>101 Dothideomycetes genomes: a test case for predicting lifestyles and emergence of pathogens.</title>
        <authorList>
            <person name="Haridas S."/>
            <person name="Albert R."/>
            <person name="Binder M."/>
            <person name="Bloem J."/>
            <person name="Labutti K."/>
            <person name="Salamov A."/>
            <person name="Andreopoulos B."/>
            <person name="Baker S."/>
            <person name="Barry K."/>
            <person name="Bills G."/>
            <person name="Bluhm B."/>
            <person name="Cannon C."/>
            <person name="Castanera R."/>
            <person name="Culley D."/>
            <person name="Daum C."/>
            <person name="Ezra D."/>
            <person name="Gonzalez J."/>
            <person name="Henrissat B."/>
            <person name="Kuo A."/>
            <person name="Liang C."/>
            <person name="Lipzen A."/>
            <person name="Lutzoni F."/>
            <person name="Magnuson J."/>
            <person name="Mondo S."/>
            <person name="Nolan M."/>
            <person name="Ohm R."/>
            <person name="Pangilinan J."/>
            <person name="Park H.-J."/>
            <person name="Ramirez L."/>
            <person name="Alfaro M."/>
            <person name="Sun H."/>
            <person name="Tritt A."/>
            <person name="Yoshinaga Y."/>
            <person name="Zwiers L.-H."/>
            <person name="Turgeon B."/>
            <person name="Goodwin S."/>
            <person name="Spatafora J."/>
            <person name="Crous P."/>
            <person name="Grigoriev I."/>
        </authorList>
    </citation>
    <scope>NUCLEOTIDE SEQUENCE</scope>
    <source>
        <strain evidence="5">CBS 175.79</strain>
    </source>
</reference>
<dbReference type="EMBL" id="ML978068">
    <property type="protein sequence ID" value="KAF2016840.1"/>
    <property type="molecule type" value="Genomic_DNA"/>
</dbReference>
<dbReference type="Proteomes" id="UP000799778">
    <property type="component" value="Unassembled WGS sequence"/>
</dbReference>
<dbReference type="InterPro" id="IPR002110">
    <property type="entry name" value="Ankyrin_rpt"/>
</dbReference>
<feature type="region of interest" description="Disordered" evidence="4">
    <location>
        <begin position="1362"/>
        <end position="1386"/>
    </location>
</feature>
<gene>
    <name evidence="5" type="ORF">BU24DRAFT_459962</name>
</gene>
<accession>A0A6A5XW27</accession>
<feature type="repeat" description="ANK" evidence="3">
    <location>
        <begin position="965"/>
        <end position="997"/>
    </location>
</feature>
<dbReference type="Pfam" id="PF12796">
    <property type="entry name" value="Ank_2"/>
    <property type="match status" value="1"/>
</dbReference>
<dbReference type="PROSITE" id="PS50297">
    <property type="entry name" value="ANK_REP_REGION"/>
    <property type="match status" value="1"/>
</dbReference>
<organism evidence="5 6">
    <name type="scientific">Aaosphaeria arxii CBS 175.79</name>
    <dbReference type="NCBI Taxonomy" id="1450172"/>
    <lineage>
        <taxon>Eukaryota</taxon>
        <taxon>Fungi</taxon>
        <taxon>Dikarya</taxon>
        <taxon>Ascomycota</taxon>
        <taxon>Pezizomycotina</taxon>
        <taxon>Dothideomycetes</taxon>
        <taxon>Pleosporomycetidae</taxon>
        <taxon>Pleosporales</taxon>
        <taxon>Pleosporales incertae sedis</taxon>
        <taxon>Aaosphaeria</taxon>
    </lineage>
</organism>
<evidence type="ECO:0000313" key="5">
    <source>
        <dbReference type="EMBL" id="KAF2016840.1"/>
    </source>
</evidence>
<evidence type="ECO:0000256" key="4">
    <source>
        <dbReference type="SAM" id="MobiDB-lite"/>
    </source>
</evidence>
<evidence type="ECO:0000256" key="3">
    <source>
        <dbReference type="PROSITE-ProRule" id="PRU00023"/>
    </source>
</evidence>
<evidence type="ECO:0000256" key="2">
    <source>
        <dbReference type="ARBA" id="ARBA00023043"/>
    </source>
</evidence>
<evidence type="ECO:0000313" key="6">
    <source>
        <dbReference type="Proteomes" id="UP000799778"/>
    </source>
</evidence>
<dbReference type="RefSeq" id="XP_033385179.1">
    <property type="nucleotide sequence ID" value="XM_033531777.1"/>
</dbReference>
<dbReference type="SUPFAM" id="SSF48403">
    <property type="entry name" value="Ankyrin repeat"/>
    <property type="match status" value="4"/>
</dbReference>
<dbReference type="PROSITE" id="PS50088">
    <property type="entry name" value="ANK_REPEAT"/>
    <property type="match status" value="1"/>
</dbReference>
<dbReference type="GeneID" id="54289174"/>
<evidence type="ECO:0000256" key="1">
    <source>
        <dbReference type="ARBA" id="ARBA00022737"/>
    </source>
</evidence>
<protein>
    <recommendedName>
        <fullName evidence="7">Ankyrin</fullName>
    </recommendedName>
</protein>
<dbReference type="SMART" id="SM00248">
    <property type="entry name" value="ANK"/>
    <property type="match status" value="13"/>
</dbReference>
<name>A0A6A5XW27_9PLEO</name>
<keyword evidence="1" id="KW-0677">Repeat</keyword>
<dbReference type="PANTHER" id="PTHR24198:SF165">
    <property type="entry name" value="ANKYRIN REPEAT-CONTAINING PROTEIN-RELATED"/>
    <property type="match status" value="1"/>
</dbReference>
<evidence type="ECO:0008006" key="7">
    <source>
        <dbReference type="Google" id="ProtNLM"/>
    </source>
</evidence>
<dbReference type="OrthoDB" id="3182339at2759"/>
<feature type="compositionally biased region" description="Basic and acidic residues" evidence="4">
    <location>
        <begin position="1362"/>
        <end position="1375"/>
    </location>
</feature>
<dbReference type="Gene3D" id="1.25.40.20">
    <property type="entry name" value="Ankyrin repeat-containing domain"/>
    <property type="match status" value="4"/>
</dbReference>